<keyword evidence="2" id="KW-0175">Coiled coil</keyword>
<feature type="coiled-coil region" evidence="2">
    <location>
        <begin position="5"/>
        <end position="126"/>
    </location>
</feature>
<reference evidence="4 5" key="1">
    <citation type="submission" date="2021-06" db="EMBL/GenBank/DDBJ databases">
        <authorList>
            <person name="Palmer J.M."/>
        </authorList>
    </citation>
    <scope>NUCLEOTIDE SEQUENCE [LARGE SCALE GENOMIC DNA]</scope>
    <source>
        <strain evidence="4 5">GA_2019</strain>
        <tissue evidence="4">Muscle</tissue>
    </source>
</reference>
<dbReference type="PANTHER" id="PTHR12587">
    <property type="entry name" value="LAR INTERACTING PROTEIN LIP -RELATED PROTEIN"/>
    <property type="match status" value="1"/>
</dbReference>
<organism evidence="4 5">
    <name type="scientific">Goodea atripinnis</name>
    <dbReference type="NCBI Taxonomy" id="208336"/>
    <lineage>
        <taxon>Eukaryota</taxon>
        <taxon>Metazoa</taxon>
        <taxon>Chordata</taxon>
        <taxon>Craniata</taxon>
        <taxon>Vertebrata</taxon>
        <taxon>Euteleostomi</taxon>
        <taxon>Actinopterygii</taxon>
        <taxon>Neopterygii</taxon>
        <taxon>Teleostei</taxon>
        <taxon>Neoteleostei</taxon>
        <taxon>Acanthomorphata</taxon>
        <taxon>Ovalentaria</taxon>
        <taxon>Atherinomorphae</taxon>
        <taxon>Cyprinodontiformes</taxon>
        <taxon>Goodeidae</taxon>
        <taxon>Goodea</taxon>
    </lineage>
</organism>
<keyword evidence="5" id="KW-1185">Reference proteome</keyword>
<dbReference type="EMBL" id="JAHRIO010040406">
    <property type="protein sequence ID" value="MEQ2171190.1"/>
    <property type="molecule type" value="Genomic_DNA"/>
</dbReference>
<dbReference type="Pfam" id="PF25526">
    <property type="entry name" value="LIP-1"/>
    <property type="match status" value="1"/>
</dbReference>
<protein>
    <submittedName>
        <fullName evidence="4">Liprin-alpha-4</fullName>
    </submittedName>
</protein>
<dbReference type="InterPro" id="IPR057892">
    <property type="entry name" value="LIP-1_CC2"/>
</dbReference>
<feature type="non-terminal residue" evidence="4">
    <location>
        <position position="1"/>
    </location>
</feature>
<evidence type="ECO:0000313" key="5">
    <source>
        <dbReference type="Proteomes" id="UP001476798"/>
    </source>
</evidence>
<evidence type="ECO:0000313" key="4">
    <source>
        <dbReference type="EMBL" id="MEQ2171190.1"/>
    </source>
</evidence>
<evidence type="ECO:0000259" key="3">
    <source>
        <dbReference type="Pfam" id="PF25526"/>
    </source>
</evidence>
<dbReference type="Proteomes" id="UP001476798">
    <property type="component" value="Unassembled WGS sequence"/>
</dbReference>
<dbReference type="PANTHER" id="PTHR12587:SF6">
    <property type="entry name" value="LIPRIN-ALPHA-2"/>
    <property type="match status" value="1"/>
</dbReference>
<sequence length="141" mass="16382">VMCQKEDMEERIVTLEKRYLSAQREATSVHDINDKLENELANKEAFLRQMEEKNRQLQERLELAEQKLQQTMRKAETLPEVEAELAQRIAALTKAEERHGSIEERMRHLECQLEEKNQELLRVSQRGGVVPGNVNQAAGLM</sequence>
<accession>A0ABV0NIH9</accession>
<gene>
    <name evidence="4" type="primary">PPFIA4_2</name>
    <name evidence="4" type="ORF">GOODEAATRI_008114</name>
</gene>
<dbReference type="InterPro" id="IPR029515">
    <property type="entry name" value="Liprin"/>
</dbReference>
<keyword evidence="1" id="KW-0677">Repeat</keyword>
<feature type="domain" description="Liprin-alpha CC2" evidence="3">
    <location>
        <begin position="2"/>
        <end position="126"/>
    </location>
</feature>
<evidence type="ECO:0000256" key="2">
    <source>
        <dbReference type="SAM" id="Coils"/>
    </source>
</evidence>
<comment type="caution">
    <text evidence="4">The sequence shown here is derived from an EMBL/GenBank/DDBJ whole genome shotgun (WGS) entry which is preliminary data.</text>
</comment>
<evidence type="ECO:0000256" key="1">
    <source>
        <dbReference type="ARBA" id="ARBA00022737"/>
    </source>
</evidence>
<dbReference type="SUPFAM" id="SSF57997">
    <property type="entry name" value="Tropomyosin"/>
    <property type="match status" value="1"/>
</dbReference>
<name>A0ABV0NIH9_9TELE</name>
<proteinExistence type="predicted"/>